<dbReference type="SUPFAM" id="SSF56219">
    <property type="entry name" value="DNase I-like"/>
    <property type="match status" value="1"/>
</dbReference>
<gene>
    <name evidence="2" type="ORF">Goarm_012042</name>
</gene>
<proteinExistence type="predicted"/>
<dbReference type="InterPro" id="IPR040256">
    <property type="entry name" value="At4g02000-like"/>
</dbReference>
<organism evidence="2 3">
    <name type="scientific">Gossypium armourianum</name>
    <dbReference type="NCBI Taxonomy" id="34283"/>
    <lineage>
        <taxon>Eukaryota</taxon>
        <taxon>Viridiplantae</taxon>
        <taxon>Streptophyta</taxon>
        <taxon>Embryophyta</taxon>
        <taxon>Tracheophyta</taxon>
        <taxon>Spermatophyta</taxon>
        <taxon>Magnoliopsida</taxon>
        <taxon>eudicotyledons</taxon>
        <taxon>Gunneridae</taxon>
        <taxon>Pentapetalae</taxon>
        <taxon>rosids</taxon>
        <taxon>malvids</taxon>
        <taxon>Malvales</taxon>
        <taxon>Malvaceae</taxon>
        <taxon>Malvoideae</taxon>
        <taxon>Gossypium</taxon>
    </lineage>
</organism>
<dbReference type="AlphaFoldDB" id="A0A7J9IZG5"/>
<evidence type="ECO:0008006" key="4">
    <source>
        <dbReference type="Google" id="ProtNLM"/>
    </source>
</evidence>
<keyword evidence="3" id="KW-1185">Reference proteome</keyword>
<evidence type="ECO:0000313" key="2">
    <source>
        <dbReference type="EMBL" id="MBA0827253.1"/>
    </source>
</evidence>
<feature type="region of interest" description="Disordered" evidence="1">
    <location>
        <begin position="124"/>
        <end position="152"/>
    </location>
</feature>
<protein>
    <recommendedName>
        <fullName evidence="4">CCHC-type domain-containing protein</fullName>
    </recommendedName>
</protein>
<dbReference type="EMBL" id="JABFAE010000004">
    <property type="protein sequence ID" value="MBA0827253.1"/>
    <property type="molecule type" value="Genomic_DNA"/>
</dbReference>
<reference evidence="2 3" key="1">
    <citation type="journal article" date="2019" name="Genome Biol. Evol.">
        <title>Insights into the evolution of the New World diploid cottons (Gossypium, subgenus Houzingenia) based on genome sequencing.</title>
        <authorList>
            <person name="Grover C.E."/>
            <person name="Arick M.A. 2nd"/>
            <person name="Thrash A."/>
            <person name="Conover J.L."/>
            <person name="Sanders W.S."/>
            <person name="Peterson D.G."/>
            <person name="Frelichowski J.E."/>
            <person name="Scheffler J.A."/>
            <person name="Scheffler B.E."/>
            <person name="Wendel J.F."/>
        </authorList>
    </citation>
    <scope>NUCLEOTIDE SEQUENCE [LARGE SCALE GENOMIC DNA]</scope>
    <source>
        <strain evidence="2">6</strain>
        <tissue evidence="2">Leaf</tissue>
    </source>
</reference>
<evidence type="ECO:0000256" key="1">
    <source>
        <dbReference type="SAM" id="MobiDB-lite"/>
    </source>
</evidence>
<dbReference type="Proteomes" id="UP000593575">
    <property type="component" value="Unassembled WGS sequence"/>
</dbReference>
<dbReference type="PANTHER" id="PTHR31286">
    <property type="entry name" value="GLYCINE-RICH CELL WALL STRUCTURAL PROTEIN 1.8-LIKE"/>
    <property type="match status" value="1"/>
</dbReference>
<evidence type="ECO:0000313" key="3">
    <source>
        <dbReference type="Proteomes" id="UP000593575"/>
    </source>
</evidence>
<accession>A0A7J9IZG5</accession>
<dbReference type="PANTHER" id="PTHR31286:SF173">
    <property type="entry name" value="DUF4283 DOMAIN-CONTAINING PROTEIN"/>
    <property type="match status" value="1"/>
</dbReference>
<dbReference type="InterPro" id="IPR036691">
    <property type="entry name" value="Endo/exonu/phosph_ase_sf"/>
</dbReference>
<name>A0A7J9IZG5_9ROSI</name>
<sequence length="965" mass="109539">MSGLPGFGILEVVGGLVDKVAKLDFNTDKKIRGCFIRIIVFVDLDRPLVSQILVNGELIRVEYKALPTTCFSCGKYGYLKEMCTSPATETSFEIEKNSDNSESSNSTINGESSTFEPWMVVERRARQGQRDQRNQREGALEKTSDRDGMISDDSFAKLKGKEKFDARIMGKGNAYLNIGDAGMSVDLIEGVGCATKLDRGIQVWRLKEAGQHQKGELDLSLRSVGQVAKDLGNRQFKVGGPKGNGSGLNTDGLSMLGNVIGKNVGPCMKGNVPKLIVAKSNFNKKLGNLFKDPPQSSNVPNGPFSSNVPNGPFVTTTHFNPTFEKSERMMMALDGNVLDLGKHSTIVFKENYNPNKEQTLRDSRDNFKLVGTARVPLFESMNSLVELINAQLVTGKSKETETSEGLQELESGGSKTGSVLHVHIVFVYGSPDRQKSKKLWESLTSSIPIENIPWMAIGDFNALLSSNDKKGGRGLYEMLDRAIGNDAWMRPFLYYSVTYLLRVKLDHRPLLLSLKSEVKLSKGCLFRFLTRWIEHPNFSGFVKEKWCLKERVDSVHLSLLEAQIREELECVLHHEELLWKQKDRCNWLHFGDRNIKIFHSRTIHRRNHNKITVLKNEEGNWIFKDESLQTEAVNFFQKLYAPGSDDYHALFFQSQWELISGAICEWVRKIFDNQAINRELNDTLLVLIPKMTIKIDWEKAYDRVSWEFIDASLQETNIPDFLRNVIMLATTDSTMQILWNGMPTRKFSPAYGKLEIRQLKDQNTSFLLKLGFNILTNLEALWVWVLRSKYGIKYELPFSILRSNYSFLWRALLKIGPLINLIPANANIATNCCLKETVTEEGLWNLKLFRMETSSGCFSIKIVYCKIRESSWNPREEAWKLPWKKNKNICTFQGVSWSVEEIVKAVYSWATHYIFACKGGSFVRHILKGETMKTKRWIQLSSDGTVQINTDCAAAGRVLKDQNGE</sequence>
<comment type="caution">
    <text evidence="2">The sequence shown here is derived from an EMBL/GenBank/DDBJ whole genome shotgun (WGS) entry which is preliminary data.</text>
</comment>